<dbReference type="PROSITE" id="PS50850">
    <property type="entry name" value="MFS"/>
    <property type="match status" value="1"/>
</dbReference>
<evidence type="ECO:0000259" key="7">
    <source>
        <dbReference type="PROSITE" id="PS50850"/>
    </source>
</evidence>
<dbReference type="GeneID" id="54298305"/>
<feature type="transmembrane region" description="Helical" evidence="6">
    <location>
        <begin position="42"/>
        <end position="62"/>
    </location>
</feature>
<dbReference type="OrthoDB" id="4160219at2759"/>
<dbReference type="InterPro" id="IPR020846">
    <property type="entry name" value="MFS_dom"/>
</dbReference>
<protein>
    <recommendedName>
        <fullName evidence="7">Major facilitator superfamily (MFS) profile domain-containing protein</fullName>
    </recommendedName>
</protein>
<dbReference type="PANTHER" id="PTHR23501:SF6">
    <property type="entry name" value="MULTIDRUG TRANSPORTER, PUTATIVE (AFU_ORTHOLOGUE AFUA_3G14560)-RELATED"/>
    <property type="match status" value="1"/>
</dbReference>
<dbReference type="EMBL" id="ML995491">
    <property type="protein sequence ID" value="KAF2139966.1"/>
    <property type="molecule type" value="Genomic_DNA"/>
</dbReference>
<evidence type="ECO:0000256" key="6">
    <source>
        <dbReference type="SAM" id="Phobius"/>
    </source>
</evidence>
<reference evidence="8" key="1">
    <citation type="journal article" date="2020" name="Stud. Mycol.">
        <title>101 Dothideomycetes genomes: a test case for predicting lifestyles and emergence of pathogens.</title>
        <authorList>
            <person name="Haridas S."/>
            <person name="Albert R."/>
            <person name="Binder M."/>
            <person name="Bloem J."/>
            <person name="Labutti K."/>
            <person name="Salamov A."/>
            <person name="Andreopoulos B."/>
            <person name="Baker S."/>
            <person name="Barry K."/>
            <person name="Bills G."/>
            <person name="Bluhm B."/>
            <person name="Cannon C."/>
            <person name="Castanera R."/>
            <person name="Culley D."/>
            <person name="Daum C."/>
            <person name="Ezra D."/>
            <person name="Gonzalez J."/>
            <person name="Henrissat B."/>
            <person name="Kuo A."/>
            <person name="Liang C."/>
            <person name="Lipzen A."/>
            <person name="Lutzoni F."/>
            <person name="Magnuson J."/>
            <person name="Mondo S."/>
            <person name="Nolan M."/>
            <person name="Ohm R."/>
            <person name="Pangilinan J."/>
            <person name="Park H.-J."/>
            <person name="Ramirez L."/>
            <person name="Alfaro M."/>
            <person name="Sun H."/>
            <person name="Tritt A."/>
            <person name="Yoshinaga Y."/>
            <person name="Zwiers L.-H."/>
            <person name="Turgeon B."/>
            <person name="Goodwin S."/>
            <person name="Spatafora J."/>
            <person name="Crous P."/>
            <person name="Grigoriev I."/>
        </authorList>
    </citation>
    <scope>NUCLEOTIDE SEQUENCE</scope>
    <source>
        <strain evidence="8">CBS 121167</strain>
    </source>
</reference>
<evidence type="ECO:0000256" key="5">
    <source>
        <dbReference type="SAM" id="MobiDB-lite"/>
    </source>
</evidence>
<accession>A0A6A6B7T0</accession>
<feature type="transmembrane region" description="Helical" evidence="6">
    <location>
        <begin position="366"/>
        <end position="386"/>
    </location>
</feature>
<dbReference type="InterPro" id="IPR011701">
    <property type="entry name" value="MFS"/>
</dbReference>
<feature type="transmembrane region" description="Helical" evidence="6">
    <location>
        <begin position="306"/>
        <end position="328"/>
    </location>
</feature>
<name>A0A6A6B7T0_9PEZI</name>
<dbReference type="Pfam" id="PF07690">
    <property type="entry name" value="MFS_1"/>
    <property type="match status" value="1"/>
</dbReference>
<dbReference type="PANTHER" id="PTHR23501">
    <property type="entry name" value="MAJOR FACILITATOR SUPERFAMILY"/>
    <property type="match status" value="1"/>
</dbReference>
<dbReference type="PRINTS" id="PR01036">
    <property type="entry name" value="TCRTETB"/>
</dbReference>
<feature type="region of interest" description="Disordered" evidence="5">
    <location>
        <begin position="537"/>
        <end position="567"/>
    </location>
</feature>
<evidence type="ECO:0000256" key="3">
    <source>
        <dbReference type="ARBA" id="ARBA00022989"/>
    </source>
</evidence>
<evidence type="ECO:0000256" key="2">
    <source>
        <dbReference type="ARBA" id="ARBA00022692"/>
    </source>
</evidence>
<feature type="transmembrane region" description="Helical" evidence="6">
    <location>
        <begin position="111"/>
        <end position="129"/>
    </location>
</feature>
<feature type="domain" description="Major facilitator superfamily (MFS) profile" evidence="7">
    <location>
        <begin position="45"/>
        <end position="533"/>
    </location>
</feature>
<proteinExistence type="predicted"/>
<gene>
    <name evidence="8" type="ORF">K452DRAFT_289345</name>
</gene>
<dbReference type="SUPFAM" id="SSF103473">
    <property type="entry name" value="MFS general substrate transporter"/>
    <property type="match status" value="1"/>
</dbReference>
<dbReference type="RefSeq" id="XP_033395679.1">
    <property type="nucleotide sequence ID" value="XM_033540809.1"/>
</dbReference>
<dbReference type="Gene3D" id="1.20.1250.20">
    <property type="entry name" value="MFS general substrate transporter like domains"/>
    <property type="match status" value="1"/>
</dbReference>
<feature type="transmembrane region" description="Helical" evidence="6">
    <location>
        <begin position="264"/>
        <end position="285"/>
    </location>
</feature>
<dbReference type="InterPro" id="IPR036259">
    <property type="entry name" value="MFS_trans_sf"/>
</dbReference>
<feature type="transmembrane region" description="Helical" evidence="6">
    <location>
        <begin position="398"/>
        <end position="417"/>
    </location>
</feature>
<evidence type="ECO:0000256" key="4">
    <source>
        <dbReference type="ARBA" id="ARBA00023136"/>
    </source>
</evidence>
<evidence type="ECO:0000313" key="8">
    <source>
        <dbReference type="EMBL" id="KAF2139966.1"/>
    </source>
</evidence>
<feature type="transmembrane region" description="Helical" evidence="6">
    <location>
        <begin position="340"/>
        <end position="359"/>
    </location>
</feature>
<keyword evidence="3 6" id="KW-1133">Transmembrane helix</keyword>
<feature type="compositionally biased region" description="Low complexity" evidence="5">
    <location>
        <begin position="7"/>
        <end position="24"/>
    </location>
</feature>
<feature type="compositionally biased region" description="Basic and acidic residues" evidence="5">
    <location>
        <begin position="537"/>
        <end position="552"/>
    </location>
</feature>
<feature type="transmembrane region" description="Helical" evidence="6">
    <location>
        <begin position="135"/>
        <end position="160"/>
    </location>
</feature>
<evidence type="ECO:0000313" key="9">
    <source>
        <dbReference type="Proteomes" id="UP000799438"/>
    </source>
</evidence>
<evidence type="ECO:0000256" key="1">
    <source>
        <dbReference type="ARBA" id="ARBA00004141"/>
    </source>
</evidence>
<feature type="transmembrane region" description="Helical" evidence="6">
    <location>
        <begin position="429"/>
        <end position="455"/>
    </location>
</feature>
<keyword evidence="4 6" id="KW-0472">Membrane</keyword>
<dbReference type="GO" id="GO:0000329">
    <property type="term" value="C:fungal-type vacuole membrane"/>
    <property type="evidence" value="ECO:0007669"/>
    <property type="project" value="TreeGrafter"/>
</dbReference>
<organism evidence="8 9">
    <name type="scientific">Aplosporella prunicola CBS 121167</name>
    <dbReference type="NCBI Taxonomy" id="1176127"/>
    <lineage>
        <taxon>Eukaryota</taxon>
        <taxon>Fungi</taxon>
        <taxon>Dikarya</taxon>
        <taxon>Ascomycota</taxon>
        <taxon>Pezizomycotina</taxon>
        <taxon>Dothideomycetes</taxon>
        <taxon>Dothideomycetes incertae sedis</taxon>
        <taxon>Botryosphaeriales</taxon>
        <taxon>Aplosporellaceae</taxon>
        <taxon>Aplosporella</taxon>
    </lineage>
</organism>
<feature type="transmembrane region" description="Helical" evidence="6">
    <location>
        <begin position="515"/>
        <end position="536"/>
    </location>
</feature>
<comment type="subcellular location">
    <subcellularLocation>
        <location evidence="1">Membrane</location>
        <topology evidence="1">Multi-pass membrane protein</topology>
    </subcellularLocation>
</comment>
<keyword evidence="2 6" id="KW-0812">Transmembrane</keyword>
<dbReference type="GO" id="GO:0015174">
    <property type="term" value="F:basic amino acid transmembrane transporter activity"/>
    <property type="evidence" value="ECO:0007669"/>
    <property type="project" value="TreeGrafter"/>
</dbReference>
<dbReference type="Proteomes" id="UP000799438">
    <property type="component" value="Unassembled WGS sequence"/>
</dbReference>
<sequence length="567" mass="59386">MPAAHQEPPSEASPLLPGSSAASHSSRKPIDREDEVISVSRGTVMVVSLGLIVFLQACNFSLLTTTQSSIAADLDAFEEATWFTSAYLVPMSSITPLAGRLSQIFSPRSCIFTASALFSMGGLITAFAPTVEWFLVGRAVTGVGGAGIFSLVIIIVLQMAGHEHRGLYLGSINSVITTGVSLGAVLGGAIEPRLGWRSVFWLQTPLAVVAGVAIFLSIPASLGARKDDSRTLSQKLAQIDYLGAITLTASITSLLISLSGPKILLIPLILSLILIPTFITIELYFARDPIIPISLLKSRGTLLTCLGTLGFMMARWCVLFYTPVYAIAVRAWAPAAAGSILIPTNAGFAIGGLLAGWIHIRRAGSFYLPSLIAYALFPLTLLFLAFTTTRASPAPALLAAAFSNGLVTGAAVNYTLVHALHLTPTSTHFVLTALVATFRGFAGSFGAALGGGVFARLLRPALEKGFKNLPNGGGGEQSRARLVRVLMGSPAMVPRLGDAEREVAVGAYEGALRGLWVAAAGLAVVVVFVQAGTGWVGHREGDEEGDEQGHESESEEEEEEVAAAGTA</sequence>
<feature type="transmembrane region" description="Helical" evidence="6">
    <location>
        <begin position="167"/>
        <end position="187"/>
    </location>
</feature>
<dbReference type="AlphaFoldDB" id="A0A6A6B7T0"/>
<keyword evidence="9" id="KW-1185">Reference proteome</keyword>
<feature type="transmembrane region" description="Helical" evidence="6">
    <location>
        <begin position="239"/>
        <end position="258"/>
    </location>
</feature>
<feature type="region of interest" description="Disordered" evidence="5">
    <location>
        <begin position="1"/>
        <end position="29"/>
    </location>
</feature>
<feature type="transmembrane region" description="Helical" evidence="6">
    <location>
        <begin position="199"/>
        <end position="218"/>
    </location>
</feature>